<evidence type="ECO:0000256" key="1">
    <source>
        <dbReference type="ARBA" id="ARBA00022729"/>
    </source>
</evidence>
<dbReference type="InterPro" id="IPR051829">
    <property type="entry name" value="Multiheme_Cytochr_ET"/>
</dbReference>
<dbReference type="AlphaFoldDB" id="A0A429YUJ0"/>
<dbReference type="Gene3D" id="1.25.10.10">
    <property type="entry name" value="Leucine-rich Repeat Variant"/>
    <property type="match status" value="1"/>
</dbReference>
<dbReference type="Pfam" id="PF09699">
    <property type="entry name" value="Paired_CXXCH_1"/>
    <property type="match status" value="1"/>
</dbReference>
<dbReference type="GO" id="GO:0016491">
    <property type="term" value="F:oxidoreductase activity"/>
    <property type="evidence" value="ECO:0007669"/>
    <property type="project" value="TreeGrafter"/>
</dbReference>
<keyword evidence="6" id="KW-1185">Reference proteome</keyword>
<dbReference type="SUPFAM" id="SSF48695">
    <property type="entry name" value="Multiheme cytochromes"/>
    <property type="match status" value="1"/>
</dbReference>
<dbReference type="InterPro" id="IPR016024">
    <property type="entry name" value="ARM-type_fold"/>
</dbReference>
<dbReference type="PANTHER" id="PTHR35038:SF8">
    <property type="entry name" value="C-TYPE POLYHEME CYTOCHROME OMCC"/>
    <property type="match status" value="1"/>
</dbReference>
<dbReference type="InterPro" id="IPR010177">
    <property type="entry name" value="Paired_CXXCH_1"/>
</dbReference>
<dbReference type="Pfam" id="PF13435">
    <property type="entry name" value="Cytochrome_C554"/>
    <property type="match status" value="1"/>
</dbReference>
<gene>
    <name evidence="5" type="ORF">EJC49_17425</name>
</gene>
<dbReference type="SUPFAM" id="SSF48371">
    <property type="entry name" value="ARM repeat"/>
    <property type="match status" value="1"/>
</dbReference>
<organism evidence="5 6">
    <name type="scientific">Aquibium carbonis</name>
    <dbReference type="NCBI Taxonomy" id="2495581"/>
    <lineage>
        <taxon>Bacteria</taxon>
        <taxon>Pseudomonadati</taxon>
        <taxon>Pseudomonadota</taxon>
        <taxon>Alphaproteobacteria</taxon>
        <taxon>Hyphomicrobiales</taxon>
        <taxon>Phyllobacteriaceae</taxon>
        <taxon>Aquibium</taxon>
    </lineage>
</organism>
<comment type="caution">
    <text evidence="5">The sequence shown here is derived from an EMBL/GenBank/DDBJ whole genome shotgun (WGS) entry which is preliminary data.</text>
</comment>
<keyword evidence="1" id="KW-0732">Signal</keyword>
<proteinExistence type="predicted"/>
<evidence type="ECO:0000259" key="3">
    <source>
        <dbReference type="Pfam" id="PF09699"/>
    </source>
</evidence>
<reference evidence="5 6" key="1">
    <citation type="submission" date="2018-12" db="EMBL/GenBank/DDBJ databases">
        <title>Mesorhizobium carbonis sp. nov., isolated from coal mine water.</title>
        <authorList>
            <person name="Xin W."/>
            <person name="Xu Z."/>
            <person name="Xiang F."/>
            <person name="Zhang J."/>
            <person name="Xi L."/>
            <person name="Liu J."/>
        </authorList>
    </citation>
    <scope>NUCLEOTIDE SEQUENCE [LARGE SCALE GENOMIC DNA]</scope>
    <source>
        <strain evidence="5 6">B2.3</strain>
    </source>
</reference>
<accession>A0A429YUJ0</accession>
<name>A0A429YUJ0_9HYPH</name>
<evidence type="ECO:0000313" key="5">
    <source>
        <dbReference type="EMBL" id="RST85105.1"/>
    </source>
</evidence>
<evidence type="ECO:0000256" key="2">
    <source>
        <dbReference type="SAM" id="MobiDB-lite"/>
    </source>
</evidence>
<protein>
    <submittedName>
        <fullName evidence="5">Uncharacterized protein</fullName>
    </submittedName>
</protein>
<dbReference type="Proteomes" id="UP000278398">
    <property type="component" value="Unassembled WGS sequence"/>
</dbReference>
<feature type="domain" description="Cytochrome c-552/4" evidence="4">
    <location>
        <begin position="27"/>
        <end position="65"/>
    </location>
</feature>
<evidence type="ECO:0000313" key="6">
    <source>
        <dbReference type="Proteomes" id="UP000278398"/>
    </source>
</evidence>
<dbReference type="Pfam" id="PF13646">
    <property type="entry name" value="HEAT_2"/>
    <property type="match status" value="1"/>
</dbReference>
<feature type="region of interest" description="Disordered" evidence="2">
    <location>
        <begin position="282"/>
        <end position="301"/>
    </location>
</feature>
<dbReference type="EMBL" id="RWKW01000067">
    <property type="protein sequence ID" value="RST85105.1"/>
    <property type="molecule type" value="Genomic_DNA"/>
</dbReference>
<feature type="non-terminal residue" evidence="5">
    <location>
        <position position="401"/>
    </location>
</feature>
<dbReference type="InterPro" id="IPR023155">
    <property type="entry name" value="Cyt_c-552/4"/>
</dbReference>
<dbReference type="InterPro" id="IPR011989">
    <property type="entry name" value="ARM-like"/>
</dbReference>
<dbReference type="Gene3D" id="1.10.1130.10">
    <property type="entry name" value="Flavocytochrome C3, Chain A"/>
    <property type="match status" value="2"/>
</dbReference>
<evidence type="ECO:0000259" key="4">
    <source>
        <dbReference type="Pfam" id="PF13435"/>
    </source>
</evidence>
<feature type="domain" description="Doubled CXXCH motif" evidence="3">
    <location>
        <begin position="168"/>
        <end position="194"/>
    </location>
</feature>
<sequence>MPVGVFGDQVAPPGDGFHWTGPYKSWEARCAECHATGYSRTYSAATNSYAPKMAEIGVGCEACHGLGAAHVAQARGGGQREITPGLTARGLTVDVAASQQAEVMQCLTCHSRREAMQDGNPLPGTDYHDAFSIALLRQGLYHPDGSILDEVFEGGSFLQSKMHARGVRCSTCHEPHSATLKAEGNAVCTQCHSPGGNSEFPSLMLKVYDGPEHHFHVEGGAGAQCVSCHMIERTYMGIDTRRDHSFRVPRPDLAPTGSPNACTDCHADRSAEWAVEELARRFPASSHRGPHHATTFAAARRSPQGQAPALLDIAERAETSAIVRATALELIGAVQDRPSAERVGRLLSDAEPLVRAAAAGILPTLPPDERLSMLRPLLSDPLRAVREAAARALLDVAARPG</sequence>
<dbReference type="PANTHER" id="PTHR35038">
    <property type="entry name" value="DISSIMILATORY SULFITE REDUCTASE SIRA"/>
    <property type="match status" value="1"/>
</dbReference>
<dbReference type="RefSeq" id="WP_170314772.1">
    <property type="nucleotide sequence ID" value="NZ_RWKW01000067.1"/>
</dbReference>
<dbReference type="InterPro" id="IPR036280">
    <property type="entry name" value="Multihaem_cyt_sf"/>
</dbReference>